<evidence type="ECO:0000313" key="2">
    <source>
        <dbReference type="EMBL" id="KAJ1733174.1"/>
    </source>
</evidence>
<gene>
    <name evidence="2" type="ORF">LPJ61_001689</name>
</gene>
<dbReference type="EMBL" id="JANBOI010000160">
    <property type="protein sequence ID" value="KAJ1733174.1"/>
    <property type="molecule type" value="Genomic_DNA"/>
</dbReference>
<accession>A0A9W7YDU9</accession>
<proteinExistence type="predicted"/>
<reference evidence="2" key="1">
    <citation type="submission" date="2022-07" db="EMBL/GenBank/DDBJ databases">
        <title>Phylogenomic reconstructions and comparative analyses of Kickxellomycotina fungi.</title>
        <authorList>
            <person name="Reynolds N.K."/>
            <person name="Stajich J.E."/>
            <person name="Barry K."/>
            <person name="Grigoriev I.V."/>
            <person name="Crous P."/>
            <person name="Smith M.E."/>
        </authorList>
    </citation>
    <scope>NUCLEOTIDE SEQUENCE</scope>
    <source>
        <strain evidence="2">BCRC 34381</strain>
    </source>
</reference>
<evidence type="ECO:0000256" key="1">
    <source>
        <dbReference type="SAM" id="MobiDB-lite"/>
    </source>
</evidence>
<evidence type="ECO:0000313" key="3">
    <source>
        <dbReference type="Proteomes" id="UP001143981"/>
    </source>
</evidence>
<organism evidence="2 3">
    <name type="scientific">Coemansia biformis</name>
    <dbReference type="NCBI Taxonomy" id="1286918"/>
    <lineage>
        <taxon>Eukaryota</taxon>
        <taxon>Fungi</taxon>
        <taxon>Fungi incertae sedis</taxon>
        <taxon>Zoopagomycota</taxon>
        <taxon>Kickxellomycotina</taxon>
        <taxon>Kickxellomycetes</taxon>
        <taxon>Kickxellales</taxon>
        <taxon>Kickxellaceae</taxon>
        <taxon>Coemansia</taxon>
    </lineage>
</organism>
<comment type="caution">
    <text evidence="2">The sequence shown here is derived from an EMBL/GenBank/DDBJ whole genome shotgun (WGS) entry which is preliminary data.</text>
</comment>
<feature type="region of interest" description="Disordered" evidence="1">
    <location>
        <begin position="127"/>
        <end position="163"/>
    </location>
</feature>
<sequence>MASVAQPTLVLLLPALSPNPKCGTASVPSRRSSSTMAIRQQRCLSLFRQSPTKRLTGPAQLGLSGRAVAPKKRPRPPLQAINIRALEHGLRVPVCNTPLGTPNLAENIICSLPPLARPLTALPTTVSFPRLDRPASPTTSRPADDSQRAPRRLVRRPRRNSTG</sequence>
<dbReference type="AlphaFoldDB" id="A0A9W7YDU9"/>
<dbReference type="Proteomes" id="UP001143981">
    <property type="component" value="Unassembled WGS sequence"/>
</dbReference>
<feature type="compositionally biased region" description="Basic residues" evidence="1">
    <location>
        <begin position="149"/>
        <end position="163"/>
    </location>
</feature>
<protein>
    <submittedName>
        <fullName evidence="2">Uncharacterized protein</fullName>
    </submittedName>
</protein>
<keyword evidence="3" id="KW-1185">Reference proteome</keyword>
<name>A0A9W7YDU9_9FUNG</name>
<dbReference type="OrthoDB" id="5553883at2759"/>